<sequence length="631" mass="68949">MGISTVSKMTKLMDQAPKFHKFGCSTSLHQNSDGCQPHPNDHVELNELFQTGLRIRTLTALLSGLRRQVKQPGSSAGRHVSSTLDACSHFATLLTRGPEDSIAVAAKLTSETTQLTVSASVGETDSPPDEPHTTEAIATRNPVSHSIDVFQIQVIQPSGTSLATLAQRDDPVQDDNGLVEYAQDLLAAIRDLRTSRAPNFHPFRQFVVSSCLAEIGQRLASDQHIVSRPLDKILYDWMPLPNETFTPKQIPVASALVPLLDRLGAPVSDDCCQWSPTTAPVWIKLLAIMINVAKTAVGKCRVCSPNDTGRGSRMRIDANEVTRADGALWLLLVIVSFPLWNVFNLDSMRNKLSQYALESESPLAPDVVDDAELPQETISASVLRYLDNIVAWHRAAQYVYSGMQKHMGEISLTIVRTPAPLSYRACAPSEPIVAGAMDKAFHSLDIEDSERASLVQMVRDKVPGRTYFSGTVHCEVSLMGLIASSTVDVGSLPDYLPQATVQSTFKGLMTERGIATIGVRKKCCWCCVWLAKRLHSLHPEIKFDLPPSDGQIHPWTLPPVGISIDDALALESELGEIWDRAVRKLVEDGRVSKLRSHMSSPSGSVPATPDPEFPPKLEEPLVAAILETSGR</sequence>
<dbReference type="EMBL" id="MU129062">
    <property type="protein sequence ID" value="KAF9508267.1"/>
    <property type="molecule type" value="Genomic_DNA"/>
</dbReference>
<name>A0A9P6DNT1_9AGAM</name>
<proteinExistence type="predicted"/>
<reference evidence="2" key="1">
    <citation type="journal article" date="2020" name="Nat. Commun.">
        <title>Large-scale genome sequencing of mycorrhizal fungi provides insights into the early evolution of symbiotic traits.</title>
        <authorList>
            <person name="Miyauchi S."/>
            <person name="Kiss E."/>
            <person name="Kuo A."/>
            <person name="Drula E."/>
            <person name="Kohler A."/>
            <person name="Sanchez-Garcia M."/>
            <person name="Morin E."/>
            <person name="Andreopoulos B."/>
            <person name="Barry K.W."/>
            <person name="Bonito G."/>
            <person name="Buee M."/>
            <person name="Carver A."/>
            <person name="Chen C."/>
            <person name="Cichocki N."/>
            <person name="Clum A."/>
            <person name="Culley D."/>
            <person name="Crous P.W."/>
            <person name="Fauchery L."/>
            <person name="Girlanda M."/>
            <person name="Hayes R.D."/>
            <person name="Keri Z."/>
            <person name="LaButti K."/>
            <person name="Lipzen A."/>
            <person name="Lombard V."/>
            <person name="Magnuson J."/>
            <person name="Maillard F."/>
            <person name="Murat C."/>
            <person name="Nolan M."/>
            <person name="Ohm R.A."/>
            <person name="Pangilinan J."/>
            <person name="Pereira M.F."/>
            <person name="Perotto S."/>
            <person name="Peter M."/>
            <person name="Pfister S."/>
            <person name="Riley R."/>
            <person name="Sitrit Y."/>
            <person name="Stielow J.B."/>
            <person name="Szollosi G."/>
            <person name="Zifcakova L."/>
            <person name="Stursova M."/>
            <person name="Spatafora J.W."/>
            <person name="Tedersoo L."/>
            <person name="Vaario L.M."/>
            <person name="Yamada A."/>
            <person name="Yan M."/>
            <person name="Wang P."/>
            <person name="Xu J."/>
            <person name="Bruns T."/>
            <person name="Baldrian P."/>
            <person name="Vilgalys R."/>
            <person name="Dunand C."/>
            <person name="Henrissat B."/>
            <person name="Grigoriev I.V."/>
            <person name="Hibbett D."/>
            <person name="Nagy L.G."/>
            <person name="Martin F.M."/>
        </authorList>
    </citation>
    <scope>NUCLEOTIDE SEQUENCE</scope>
    <source>
        <strain evidence="2">UP504</strain>
    </source>
</reference>
<evidence type="ECO:0000313" key="2">
    <source>
        <dbReference type="EMBL" id="KAF9508267.1"/>
    </source>
</evidence>
<comment type="caution">
    <text evidence="2">The sequence shown here is derived from an EMBL/GenBank/DDBJ whole genome shotgun (WGS) entry which is preliminary data.</text>
</comment>
<dbReference type="AlphaFoldDB" id="A0A9P6DNT1"/>
<protein>
    <submittedName>
        <fullName evidence="2">Uncharacterized protein</fullName>
    </submittedName>
</protein>
<accession>A0A9P6DNT1</accession>
<dbReference type="Proteomes" id="UP000886523">
    <property type="component" value="Unassembled WGS sequence"/>
</dbReference>
<evidence type="ECO:0000313" key="3">
    <source>
        <dbReference type="Proteomes" id="UP000886523"/>
    </source>
</evidence>
<gene>
    <name evidence="2" type="ORF">BS47DRAFT_1488448</name>
</gene>
<feature type="region of interest" description="Disordered" evidence="1">
    <location>
        <begin position="595"/>
        <end position="615"/>
    </location>
</feature>
<keyword evidence="3" id="KW-1185">Reference proteome</keyword>
<evidence type="ECO:0000256" key="1">
    <source>
        <dbReference type="SAM" id="MobiDB-lite"/>
    </source>
</evidence>
<organism evidence="2 3">
    <name type="scientific">Hydnum rufescens UP504</name>
    <dbReference type="NCBI Taxonomy" id="1448309"/>
    <lineage>
        <taxon>Eukaryota</taxon>
        <taxon>Fungi</taxon>
        <taxon>Dikarya</taxon>
        <taxon>Basidiomycota</taxon>
        <taxon>Agaricomycotina</taxon>
        <taxon>Agaricomycetes</taxon>
        <taxon>Cantharellales</taxon>
        <taxon>Hydnaceae</taxon>
        <taxon>Hydnum</taxon>
    </lineage>
</organism>
<dbReference type="OrthoDB" id="2626367at2759"/>